<feature type="region of interest" description="Disordered" evidence="2">
    <location>
        <begin position="1"/>
        <end position="21"/>
    </location>
</feature>
<sequence length="375" mass="42192">MDPSGFRQKGMMTHHGQAHAPPLHITDTTQSWRQPQQPQRDVCTRRGAVHDGFRKGLPEIEQLEREQGIVKGMQALERFMHTHPDYWNESSSQLLLEEVANLNAAASSGEVHDHALFITGLVAPMIEILDAQQETVKKTRQLAAEKDQQATMALQKLQVENNKALQQLQEGSDRATQHKAFCDSLLLDLEAMRHAAQEAQCQLERKEKEVQQFLEEKQALLSYLVFGGPSAFVEWATEEMQEQGFDLAETLEQAWWPHTNRQALVQDKLPLATPIESHVQEVSVDRQSSSRNQELSSKETNGQNTSDPLSSIGEMEKLLWLIGSEVFQQGVESYNQVAAKGVFSVPMAVIAFWFGLAGRMMSLGTRILLSKLVKQ</sequence>
<evidence type="ECO:0000313" key="3">
    <source>
        <dbReference type="EMBL" id="CAK9192295.1"/>
    </source>
</evidence>
<evidence type="ECO:0000313" key="4">
    <source>
        <dbReference type="Proteomes" id="UP001497512"/>
    </source>
</evidence>
<evidence type="ECO:0000256" key="1">
    <source>
        <dbReference type="SAM" id="Coils"/>
    </source>
</evidence>
<name>A0ABP0TCK2_9BRYO</name>
<reference evidence="3 4" key="1">
    <citation type="submission" date="2024-02" db="EMBL/GenBank/DDBJ databases">
        <authorList>
            <consortium name="ELIXIR-Norway"/>
            <consortium name="Elixir Norway"/>
        </authorList>
    </citation>
    <scope>NUCLEOTIDE SEQUENCE [LARGE SCALE GENOMIC DNA]</scope>
</reference>
<dbReference type="Proteomes" id="UP001497512">
    <property type="component" value="Chromosome 1"/>
</dbReference>
<keyword evidence="1" id="KW-0175">Coiled coil</keyword>
<feature type="coiled-coil region" evidence="1">
    <location>
        <begin position="129"/>
        <end position="223"/>
    </location>
</feature>
<dbReference type="EMBL" id="OZ019893">
    <property type="protein sequence ID" value="CAK9192295.1"/>
    <property type="molecule type" value="Genomic_DNA"/>
</dbReference>
<organism evidence="3 4">
    <name type="scientific">Sphagnum troendelagicum</name>
    <dbReference type="NCBI Taxonomy" id="128251"/>
    <lineage>
        <taxon>Eukaryota</taxon>
        <taxon>Viridiplantae</taxon>
        <taxon>Streptophyta</taxon>
        <taxon>Embryophyta</taxon>
        <taxon>Bryophyta</taxon>
        <taxon>Sphagnophytina</taxon>
        <taxon>Sphagnopsida</taxon>
        <taxon>Sphagnales</taxon>
        <taxon>Sphagnaceae</taxon>
        <taxon>Sphagnum</taxon>
    </lineage>
</organism>
<protein>
    <submittedName>
        <fullName evidence="3">Uncharacterized protein</fullName>
    </submittedName>
</protein>
<keyword evidence="4" id="KW-1185">Reference proteome</keyword>
<feature type="compositionally biased region" description="Polar residues" evidence="2">
    <location>
        <begin position="285"/>
        <end position="309"/>
    </location>
</feature>
<gene>
    <name evidence="3" type="ORF">CSSPTR1EN2_LOCUS1819</name>
</gene>
<proteinExistence type="predicted"/>
<accession>A0ABP0TCK2</accession>
<feature type="region of interest" description="Disordered" evidence="2">
    <location>
        <begin position="279"/>
        <end position="309"/>
    </location>
</feature>
<evidence type="ECO:0000256" key="2">
    <source>
        <dbReference type="SAM" id="MobiDB-lite"/>
    </source>
</evidence>